<evidence type="ECO:0008006" key="7">
    <source>
        <dbReference type="Google" id="ProtNLM"/>
    </source>
</evidence>
<reference evidence="5" key="1">
    <citation type="submission" date="2020-11" db="EMBL/GenBank/DDBJ databases">
        <authorList>
            <consortium name="DOE Joint Genome Institute"/>
            <person name="Ahrendt S."/>
            <person name="Riley R."/>
            <person name="Andreopoulos W."/>
            <person name="Labutti K."/>
            <person name="Pangilinan J."/>
            <person name="Ruiz-Duenas F.J."/>
            <person name="Barrasa J.M."/>
            <person name="Sanchez-Garcia M."/>
            <person name="Camarero S."/>
            <person name="Miyauchi S."/>
            <person name="Serrano A."/>
            <person name="Linde D."/>
            <person name="Babiker R."/>
            <person name="Drula E."/>
            <person name="Ayuso-Fernandez I."/>
            <person name="Pacheco R."/>
            <person name="Padilla G."/>
            <person name="Ferreira P."/>
            <person name="Barriuso J."/>
            <person name="Kellner H."/>
            <person name="Castanera R."/>
            <person name="Alfaro M."/>
            <person name="Ramirez L."/>
            <person name="Pisabarro A.G."/>
            <person name="Kuo A."/>
            <person name="Tritt A."/>
            <person name="Lipzen A."/>
            <person name="He G."/>
            <person name="Yan M."/>
            <person name="Ng V."/>
            <person name="Cullen D."/>
            <person name="Martin F."/>
            <person name="Rosso M.-N."/>
            <person name="Henrissat B."/>
            <person name="Hibbett D."/>
            <person name="Martinez A.T."/>
            <person name="Grigoriev I.V."/>
        </authorList>
    </citation>
    <scope>NUCLEOTIDE SEQUENCE</scope>
    <source>
        <strain evidence="5">CBS 247.69</strain>
    </source>
</reference>
<evidence type="ECO:0000313" key="6">
    <source>
        <dbReference type="Proteomes" id="UP000807353"/>
    </source>
</evidence>
<keyword evidence="2" id="KW-0809">Transit peptide</keyword>
<feature type="compositionally biased region" description="Polar residues" evidence="4">
    <location>
        <begin position="92"/>
        <end position="121"/>
    </location>
</feature>
<feature type="region of interest" description="Disordered" evidence="4">
    <location>
        <begin position="48"/>
        <end position="128"/>
    </location>
</feature>
<gene>
    <name evidence="5" type="ORF">BDZ94DRAFT_1247632</name>
</gene>
<comment type="subcellular location">
    <subcellularLocation>
        <location evidence="1">Mitochondrion</location>
    </subcellularLocation>
</comment>
<dbReference type="AlphaFoldDB" id="A0A9P5YEG0"/>
<proteinExistence type="predicted"/>
<sequence length="423" mass="46770">MASELSRKSVGVLYGVGVTLAGPSRIQLRCCHARRLNIGVRGYAMAATAQKQKGPTLSKATAKNSSSKVASAPKLSAKTTARTTPTARSSPNAQRASDTSTVSHASSPASGATQRKPTSHLTGGMSYTVPEKKELLTEEEQMEQLDQIKAMARLFPSADPWGQRVETLDVTIPYSVKPRSRKGYSSWGAMFKQFLANRNNGAKNATSLLMLAQTDAIPGLDLSGATRIQKLVTQWPWRILTTTSLKPNAWLAPLRKVALSTYQELNQALARQDDKTVKQLTSATFYDDSIRLLKKNHKPGLTYIWRFHQEVTPARVISIRATEGYLATEEPKIGNRMMVHALVRIDTEQSLEIYDKRGNPMHAPPTNTNNDNAPKATASGYGNCPAEKRRVTEYLVFEKRMWYDGPWVIREQLWEAPGKEAAI</sequence>
<organism evidence="5 6">
    <name type="scientific">Collybia nuda</name>
    <dbReference type="NCBI Taxonomy" id="64659"/>
    <lineage>
        <taxon>Eukaryota</taxon>
        <taxon>Fungi</taxon>
        <taxon>Dikarya</taxon>
        <taxon>Basidiomycota</taxon>
        <taxon>Agaricomycotina</taxon>
        <taxon>Agaricomycetes</taxon>
        <taxon>Agaricomycetidae</taxon>
        <taxon>Agaricales</taxon>
        <taxon>Tricholomatineae</taxon>
        <taxon>Clitocybaceae</taxon>
        <taxon>Collybia</taxon>
    </lineage>
</organism>
<dbReference type="GO" id="GO:0005739">
    <property type="term" value="C:mitochondrion"/>
    <property type="evidence" value="ECO:0007669"/>
    <property type="project" value="UniProtKB-SubCell"/>
</dbReference>
<protein>
    <recommendedName>
        <fullName evidence="7">Tim44-like domain-containing protein</fullName>
    </recommendedName>
</protein>
<dbReference type="Proteomes" id="UP000807353">
    <property type="component" value="Unassembled WGS sequence"/>
</dbReference>
<name>A0A9P5YEG0_9AGAR</name>
<evidence type="ECO:0000256" key="1">
    <source>
        <dbReference type="ARBA" id="ARBA00004173"/>
    </source>
</evidence>
<feature type="compositionally biased region" description="Low complexity" evidence="4">
    <location>
        <begin position="79"/>
        <end position="91"/>
    </location>
</feature>
<evidence type="ECO:0000256" key="3">
    <source>
        <dbReference type="ARBA" id="ARBA00023128"/>
    </source>
</evidence>
<dbReference type="PANTHER" id="PTHR28554">
    <property type="entry name" value="39S RIBOSOMAL PROTEIN L45, MITOCHONDRIAL"/>
    <property type="match status" value="1"/>
</dbReference>
<feature type="region of interest" description="Disordered" evidence="4">
    <location>
        <begin position="356"/>
        <end position="381"/>
    </location>
</feature>
<feature type="compositionally biased region" description="Polar residues" evidence="4">
    <location>
        <begin position="49"/>
        <end position="69"/>
    </location>
</feature>
<dbReference type="Gene3D" id="3.10.450.240">
    <property type="match status" value="1"/>
</dbReference>
<accession>A0A9P5YEG0</accession>
<dbReference type="OrthoDB" id="19619at2759"/>
<evidence type="ECO:0000256" key="2">
    <source>
        <dbReference type="ARBA" id="ARBA00022946"/>
    </source>
</evidence>
<comment type="caution">
    <text evidence="5">The sequence shown here is derived from an EMBL/GenBank/DDBJ whole genome shotgun (WGS) entry which is preliminary data.</text>
</comment>
<keyword evidence="3" id="KW-0496">Mitochondrion</keyword>
<evidence type="ECO:0000313" key="5">
    <source>
        <dbReference type="EMBL" id="KAF9467764.1"/>
    </source>
</evidence>
<dbReference type="EMBL" id="MU150235">
    <property type="protein sequence ID" value="KAF9467764.1"/>
    <property type="molecule type" value="Genomic_DNA"/>
</dbReference>
<evidence type="ECO:0000256" key="4">
    <source>
        <dbReference type="SAM" id="MobiDB-lite"/>
    </source>
</evidence>
<keyword evidence="6" id="KW-1185">Reference proteome</keyword>
<dbReference type="InterPro" id="IPR051975">
    <property type="entry name" value="mtLSU_mL45"/>
</dbReference>
<dbReference type="PANTHER" id="PTHR28554:SF1">
    <property type="entry name" value="LARGE RIBOSOMAL SUBUNIT PROTEIN ML45"/>
    <property type="match status" value="1"/>
</dbReference>
<feature type="compositionally biased region" description="Low complexity" evidence="4">
    <location>
        <begin position="364"/>
        <end position="378"/>
    </location>
</feature>